<feature type="domain" description="YDG" evidence="1">
    <location>
        <begin position="771"/>
        <end position="853"/>
    </location>
</feature>
<accession>A0A6P1P2A6</accession>
<sequence>MQHFYTSKSLVQEQQGAKLKPSSSPSKLLVAFFSLILFIGISWKSEAQSISIVSSAYCPGGQITITANQPASVNGNVSYTVDVVASPTETAPSLQQLVTGNVFSTKQNTPTATYTATFSTTLNYSGTLYLRAIPNNAGGNLPAVYSPQSFTLVASPPSPTTGTSSTVSYVYGDAVTGKTLSVTPLDGQTINWYSAATGGTAIATNSSTYTPSVTNVGTYKYYAEAAGAGCVSTTRTEMTLVITARPLSITATASNKVYDGNTTATVNLSSNKLTNDALTISFTSATFSDKNIGTGKTVTVAGISISGTSSSNYTLSSTTATTTANITAKALTISGLAGITKVYDGNTTATLTAATLVGVISPDAVTLSAAGTTGTYNTKNVGTGKAVTVTGYTITGGGIGNYTLTQPTGVTGAITAKVLTVSGLTGVSKVYDGTTTATLSGTATLVGVISPDVINISGASATANFADKNIGTGKAITVAGYSLSGTGSTNYTLTQPTGLAANITAKALTISGLAGITKVYDGNTTATLTAATLVGVISPDAVTLSSTGATGTYADKNVGSGKAITVAGYTITGGGIGNYTLTQPSSVTGAITGKSLTISGLTGVDKVYDGTTTGSLSGNSALIGIVGSDVVTISAATASTSFLDKNVGSNKPLTVAGYSLGGAEAGNYSLTQPTGLTANISAKSLTVTGITATSKEYDGTTVSTLYGAVLQNVISGDDVSLATSSVAGIFEDPNVGTGKTVTRTELYSLSGTSVNNYTLTQPALTYTADITPKTLRIINVIAKNRDYDGTTKCDLEGIADLDGLVNTDAGKIIIGGTATAMFLEKNAGLGRSATVTGYALSGNASDLANYTLEPFFPKADIAQIPLTVNVISENKKDTKGNPIVSLFTTNVLTGDTVDLAYANAKYVTDATTGYISIDVTGISISGKDAGNYDLKTIQAMGINPLPVTLVSFTGKYNSKTGVMLAWSTATEKDNAYFQVERSTNGKTFNTIGQVKGNGNSSTLIKYQFVDGQPANGTAYYRLKQVDVDGKFEYTKVIAVNTQGASMAVGIIKAYPNPTYTGKVSLEAGRGQGGTAVITLLNGNGQIISKQEVVLQEGQAHELDLSQQKAGMYYLRVENAAGQSTSRIVRQ</sequence>
<reference evidence="4 5" key="1">
    <citation type="submission" date="2020-01" db="EMBL/GenBank/DDBJ databases">
        <authorList>
            <person name="Kim M."/>
        </authorList>
    </citation>
    <scope>NUCLEOTIDE SEQUENCE [LARGE SCALE GENOMIC DNA]</scope>
    <source>
        <strain evidence="4 5">BT10</strain>
    </source>
</reference>
<dbReference type="AlphaFoldDB" id="A0A6P1P2A6"/>
<feature type="domain" description="Secretion system C-terminal sorting" evidence="2">
    <location>
        <begin position="1054"/>
        <end position="1128"/>
    </location>
</feature>
<dbReference type="Proteomes" id="UP000464214">
    <property type="component" value="Chromosome"/>
</dbReference>
<dbReference type="InterPro" id="IPR041248">
    <property type="entry name" value="YDG"/>
</dbReference>
<gene>
    <name evidence="4" type="ORF">GU926_14230</name>
</gene>
<protein>
    <submittedName>
        <fullName evidence="4">T9SS type A sorting domain-containing protein</fullName>
    </submittedName>
</protein>
<dbReference type="Pfam" id="PF18962">
    <property type="entry name" value="Por_Secre_tail"/>
    <property type="match status" value="1"/>
</dbReference>
<dbReference type="KEGG" id="nib:GU926_14230"/>
<feature type="domain" description="Ig-like" evidence="3">
    <location>
        <begin position="166"/>
        <end position="242"/>
    </location>
</feature>
<evidence type="ECO:0000313" key="5">
    <source>
        <dbReference type="Proteomes" id="UP000464214"/>
    </source>
</evidence>
<dbReference type="RefSeq" id="WP_160693033.1">
    <property type="nucleotide sequence ID" value="NZ_CP047897.1"/>
</dbReference>
<dbReference type="Pfam" id="PF19081">
    <property type="entry name" value="Ig_7"/>
    <property type="match status" value="1"/>
</dbReference>
<feature type="domain" description="YDG" evidence="1">
    <location>
        <begin position="504"/>
        <end position="584"/>
    </location>
</feature>
<dbReference type="NCBIfam" id="TIGR04183">
    <property type="entry name" value="Por_Secre_tail"/>
    <property type="match status" value="1"/>
</dbReference>
<organism evidence="4 5">
    <name type="scientific">Nibribacter ruber</name>
    <dbReference type="NCBI Taxonomy" id="2698458"/>
    <lineage>
        <taxon>Bacteria</taxon>
        <taxon>Pseudomonadati</taxon>
        <taxon>Bacteroidota</taxon>
        <taxon>Cytophagia</taxon>
        <taxon>Cytophagales</taxon>
        <taxon>Hymenobacteraceae</taxon>
        <taxon>Nibribacter</taxon>
    </lineage>
</organism>
<dbReference type="Pfam" id="PF18657">
    <property type="entry name" value="YDG"/>
    <property type="match status" value="7"/>
</dbReference>
<dbReference type="InterPro" id="IPR026444">
    <property type="entry name" value="Secre_tail"/>
</dbReference>
<feature type="domain" description="YDG" evidence="1">
    <location>
        <begin position="415"/>
        <end position="497"/>
    </location>
</feature>
<proteinExistence type="predicted"/>
<feature type="domain" description="YDG" evidence="1">
    <location>
        <begin position="594"/>
        <end position="674"/>
    </location>
</feature>
<keyword evidence="5" id="KW-1185">Reference proteome</keyword>
<feature type="domain" description="YDG" evidence="1">
    <location>
        <begin position="243"/>
        <end position="320"/>
    </location>
</feature>
<evidence type="ECO:0000313" key="4">
    <source>
        <dbReference type="EMBL" id="QHL88528.1"/>
    </source>
</evidence>
<feature type="domain" description="YDG" evidence="1">
    <location>
        <begin position="327"/>
        <end position="408"/>
    </location>
</feature>
<feature type="domain" description="YDG" evidence="1">
    <location>
        <begin position="682"/>
        <end position="761"/>
    </location>
</feature>
<evidence type="ECO:0000259" key="3">
    <source>
        <dbReference type="Pfam" id="PF19081"/>
    </source>
</evidence>
<evidence type="ECO:0000259" key="1">
    <source>
        <dbReference type="Pfam" id="PF18657"/>
    </source>
</evidence>
<dbReference type="InterPro" id="IPR044023">
    <property type="entry name" value="Ig_7"/>
</dbReference>
<name>A0A6P1P2A6_9BACT</name>
<dbReference type="Gene3D" id="2.60.40.10">
    <property type="entry name" value="Immunoglobulins"/>
    <property type="match status" value="1"/>
</dbReference>
<dbReference type="EMBL" id="CP047897">
    <property type="protein sequence ID" value="QHL88528.1"/>
    <property type="molecule type" value="Genomic_DNA"/>
</dbReference>
<evidence type="ECO:0000259" key="2">
    <source>
        <dbReference type="Pfam" id="PF18962"/>
    </source>
</evidence>
<dbReference type="InterPro" id="IPR013783">
    <property type="entry name" value="Ig-like_fold"/>
</dbReference>